<keyword evidence="4 6" id="KW-0472">Membrane</keyword>
<evidence type="ECO:0008006" key="8">
    <source>
        <dbReference type="Google" id="ProtNLM"/>
    </source>
</evidence>
<feature type="transmembrane region" description="Helical" evidence="6">
    <location>
        <begin position="187"/>
        <end position="205"/>
    </location>
</feature>
<dbReference type="GO" id="GO:0006882">
    <property type="term" value="P:intracellular zinc ion homeostasis"/>
    <property type="evidence" value="ECO:0007669"/>
    <property type="project" value="TreeGrafter"/>
</dbReference>
<evidence type="ECO:0000256" key="5">
    <source>
        <dbReference type="ARBA" id="ARBA00038485"/>
    </source>
</evidence>
<evidence type="ECO:0000256" key="4">
    <source>
        <dbReference type="ARBA" id="ARBA00023136"/>
    </source>
</evidence>
<name>G3MIQ9_AMBMU</name>
<feature type="transmembrane region" description="Helical" evidence="6">
    <location>
        <begin position="371"/>
        <end position="388"/>
    </location>
</feature>
<dbReference type="InterPro" id="IPR003689">
    <property type="entry name" value="ZIP"/>
</dbReference>
<dbReference type="GO" id="GO:0005385">
    <property type="term" value="F:zinc ion transmembrane transporter activity"/>
    <property type="evidence" value="ECO:0007669"/>
    <property type="project" value="TreeGrafter"/>
</dbReference>
<dbReference type="EMBL" id="JO841760">
    <property type="protein sequence ID" value="AEO33377.1"/>
    <property type="molecule type" value="mRNA"/>
</dbReference>
<evidence type="ECO:0000256" key="6">
    <source>
        <dbReference type="SAM" id="Phobius"/>
    </source>
</evidence>
<proteinExistence type="evidence at transcript level"/>
<sequence>LLCILVAWSNTSCDGSDGTKCFDSPLKSEAPSAIHLGIMSLVAQLLRLGVVAAAGFDRVLCDHERSVNTTVSGGLPLLRVWQLWGPAPEPGPFVPASSDVIRTYQTWLFSIAAACVVGLSGVFPLLLVPVDTGVNLKQNRSGCRTLKLLLSFAVGGLLGDVFLHLLPEAWGRLHRGAESPTQAHLTLGLWVLVGVFTFIVLELVFSSTSSETEQTFSHSDVNQNGVVKLVAPLQNLNTIHVTGYLNLVANGIDNFTHGLAVAASFLVGTKMGMVTTLAILIHEIPHEVGDFAILLKSGFNRWDAAKAQVLTAAVGVAGAVTALSADSLENVDMSTSWILPFTSGGFLNIALVSVLPDLLKEEDPWESSKQLGCVCCGIAVMAAMQAFLE</sequence>
<accession>G3MIQ9</accession>
<evidence type="ECO:0000313" key="7">
    <source>
        <dbReference type="EMBL" id="AEO33377.1"/>
    </source>
</evidence>
<feature type="transmembrane region" description="Helical" evidence="6">
    <location>
        <begin position="104"/>
        <end position="127"/>
    </location>
</feature>
<evidence type="ECO:0000256" key="1">
    <source>
        <dbReference type="ARBA" id="ARBA00004141"/>
    </source>
</evidence>
<dbReference type="Pfam" id="PF02535">
    <property type="entry name" value="Zip"/>
    <property type="match status" value="2"/>
</dbReference>
<protein>
    <recommendedName>
        <fullName evidence="8">Zinc transporter</fullName>
    </recommendedName>
</protein>
<feature type="transmembrane region" description="Helical" evidence="6">
    <location>
        <begin position="148"/>
        <end position="167"/>
    </location>
</feature>
<evidence type="ECO:0000256" key="3">
    <source>
        <dbReference type="ARBA" id="ARBA00022989"/>
    </source>
</evidence>
<dbReference type="PANTHER" id="PTHR16950">
    <property type="entry name" value="ZINC TRANSPORTER SLC39A7 HISTIDINE-RICH MEMBRANE PROTEIN KE4"/>
    <property type="match status" value="1"/>
</dbReference>
<organism evidence="7">
    <name type="scientific">Amblyomma maculatum</name>
    <name type="common">Gulf Coast tick</name>
    <dbReference type="NCBI Taxonomy" id="34609"/>
    <lineage>
        <taxon>Eukaryota</taxon>
        <taxon>Metazoa</taxon>
        <taxon>Ecdysozoa</taxon>
        <taxon>Arthropoda</taxon>
        <taxon>Chelicerata</taxon>
        <taxon>Arachnida</taxon>
        <taxon>Acari</taxon>
        <taxon>Parasitiformes</taxon>
        <taxon>Ixodida</taxon>
        <taxon>Ixodoidea</taxon>
        <taxon>Ixodidae</taxon>
        <taxon>Amblyomminae</taxon>
        <taxon>Amblyomma</taxon>
    </lineage>
</organism>
<evidence type="ECO:0000256" key="2">
    <source>
        <dbReference type="ARBA" id="ARBA00022692"/>
    </source>
</evidence>
<reference evidence="7" key="1">
    <citation type="journal article" date="2011" name="PLoS ONE">
        <title>A deep insight into the sialotranscriptome of the gulf coast tick, Amblyomma maculatum.</title>
        <authorList>
            <person name="Karim S."/>
            <person name="Singh P."/>
            <person name="Ribeiro J.M."/>
        </authorList>
    </citation>
    <scope>NUCLEOTIDE SEQUENCE</scope>
    <source>
        <tissue evidence="7">Salivary gland</tissue>
    </source>
</reference>
<dbReference type="GO" id="GO:0016020">
    <property type="term" value="C:membrane"/>
    <property type="evidence" value="ECO:0007669"/>
    <property type="project" value="UniProtKB-SubCell"/>
</dbReference>
<feature type="transmembrane region" description="Helical" evidence="6">
    <location>
        <begin position="337"/>
        <end position="359"/>
    </location>
</feature>
<dbReference type="PANTHER" id="PTHR16950:SF16">
    <property type="entry name" value="ZINC TRANSPORTER ZIP13"/>
    <property type="match status" value="1"/>
</dbReference>
<feature type="non-terminal residue" evidence="7">
    <location>
        <position position="1"/>
    </location>
</feature>
<comment type="similarity">
    <text evidence="5">Belongs to the ZIP transporter (TC 2.A.5) family. KE4/Catsup subfamily.</text>
</comment>
<keyword evidence="3 6" id="KW-1133">Transmembrane helix</keyword>
<keyword evidence="2 6" id="KW-0812">Transmembrane</keyword>
<comment type="subcellular location">
    <subcellularLocation>
        <location evidence="1">Membrane</location>
        <topology evidence="1">Multi-pass membrane protein</topology>
    </subcellularLocation>
</comment>
<dbReference type="AlphaFoldDB" id="G3MIQ9"/>